<dbReference type="Proteomes" id="UP000460272">
    <property type="component" value="Unassembled WGS sequence"/>
</dbReference>
<accession>A0A6P2BVQ4</accession>
<evidence type="ECO:0000313" key="3">
    <source>
        <dbReference type="Proteomes" id="UP000460272"/>
    </source>
</evidence>
<reference evidence="2 3" key="1">
    <citation type="submission" date="2018-11" db="EMBL/GenBank/DDBJ databases">
        <title>Trebonia kvetii gen.nov., sp.nov., a novel acidophilic actinobacterium, and proposal of the new actinobacterial family Treboniaceae fam. nov.</title>
        <authorList>
            <person name="Rapoport D."/>
            <person name="Sagova-Mareckova M."/>
            <person name="Sedlacek I."/>
            <person name="Provaznik J."/>
            <person name="Kralova S."/>
            <person name="Pavlinic D."/>
            <person name="Benes V."/>
            <person name="Kopecky J."/>
        </authorList>
    </citation>
    <scope>NUCLEOTIDE SEQUENCE [LARGE SCALE GENOMIC DNA]</scope>
    <source>
        <strain evidence="2 3">15Tr583</strain>
    </source>
</reference>
<dbReference type="RefSeq" id="WP_145857200.1">
    <property type="nucleotide sequence ID" value="NZ_RPFW01000005.1"/>
</dbReference>
<keyword evidence="1" id="KW-0175">Coiled coil</keyword>
<comment type="caution">
    <text evidence="2">The sequence shown here is derived from an EMBL/GenBank/DDBJ whole genome shotgun (WGS) entry which is preliminary data.</text>
</comment>
<name>A0A6P2BVQ4_9ACTN</name>
<dbReference type="OrthoDB" id="3825233at2"/>
<dbReference type="EMBL" id="RPFW01000005">
    <property type="protein sequence ID" value="TVZ02316.1"/>
    <property type="molecule type" value="Genomic_DNA"/>
</dbReference>
<gene>
    <name evidence="2" type="ORF">EAS64_26250</name>
</gene>
<evidence type="ECO:0000313" key="2">
    <source>
        <dbReference type="EMBL" id="TVZ02316.1"/>
    </source>
</evidence>
<dbReference type="AlphaFoldDB" id="A0A6P2BVQ4"/>
<evidence type="ECO:0000256" key="1">
    <source>
        <dbReference type="SAM" id="Coils"/>
    </source>
</evidence>
<protein>
    <recommendedName>
        <fullName evidence="4">Restriction endonuclease type IV Mrr domain-containing protein</fullName>
    </recommendedName>
</protein>
<feature type="coiled-coil region" evidence="1">
    <location>
        <begin position="7"/>
        <end position="34"/>
    </location>
</feature>
<evidence type="ECO:0008006" key="4">
    <source>
        <dbReference type="Google" id="ProtNLM"/>
    </source>
</evidence>
<sequence>MNSQIQAAEQNGESESVLAELEELRKRLNVLQRTGTVPEHPAQAYDRAVQAAISRLLPGADIIRQQRRSREVADFVVRYKSSELFVETKWRSDPAQQFGGSTLLALVQHLPPGARLLVVVNAPHMPRAYAVVKDALGERGRIVMWRDVSDDQTLGEALTSLLGKTAEPASQS</sequence>
<keyword evidence="3" id="KW-1185">Reference proteome</keyword>
<proteinExistence type="predicted"/>
<organism evidence="2 3">
    <name type="scientific">Trebonia kvetii</name>
    <dbReference type="NCBI Taxonomy" id="2480626"/>
    <lineage>
        <taxon>Bacteria</taxon>
        <taxon>Bacillati</taxon>
        <taxon>Actinomycetota</taxon>
        <taxon>Actinomycetes</taxon>
        <taxon>Streptosporangiales</taxon>
        <taxon>Treboniaceae</taxon>
        <taxon>Trebonia</taxon>
    </lineage>
</organism>